<dbReference type="InterPro" id="IPR019752">
    <property type="entry name" value="Pyrv/ketoisovalerate_OxRed_cat"/>
</dbReference>
<dbReference type="PIRSF" id="PIRSF000159">
    <property type="entry name" value="NifJ"/>
    <property type="match status" value="1"/>
</dbReference>
<keyword evidence="4" id="KW-0479">Metal-binding</keyword>
<evidence type="ECO:0000313" key="12">
    <source>
        <dbReference type="Proteomes" id="UP000032309"/>
    </source>
</evidence>
<accession>A0ABQ0JUJ2</accession>
<dbReference type="Pfam" id="PF17147">
    <property type="entry name" value="PFOR_II"/>
    <property type="match status" value="1"/>
</dbReference>
<keyword evidence="3" id="KW-0004">4Fe-4S</keyword>
<organism evidence="11 12">
    <name type="scientific">Candidatus Brocadia sinica JPN1</name>
    <dbReference type="NCBI Taxonomy" id="1197129"/>
    <lineage>
        <taxon>Bacteria</taxon>
        <taxon>Pseudomonadati</taxon>
        <taxon>Planctomycetota</taxon>
        <taxon>Candidatus Brocadiia</taxon>
        <taxon>Candidatus Brocadiales</taxon>
        <taxon>Candidatus Brocadiaceae</taxon>
        <taxon>Candidatus Brocadia</taxon>
    </lineage>
</organism>
<keyword evidence="6 9" id="KW-0560">Oxidoreductase</keyword>
<dbReference type="SUPFAM" id="SSF52518">
    <property type="entry name" value="Thiamin diphosphate-binding fold (THDP-binding)"/>
    <property type="match status" value="2"/>
</dbReference>
<dbReference type="PROSITE" id="PS51379">
    <property type="entry name" value="4FE4S_FER_2"/>
    <property type="match status" value="2"/>
</dbReference>
<dbReference type="InterPro" id="IPR017900">
    <property type="entry name" value="4Fe4S_Fe_S_CS"/>
</dbReference>
<evidence type="ECO:0000313" key="11">
    <source>
        <dbReference type="EMBL" id="GAN32370.1"/>
    </source>
</evidence>
<dbReference type="InterPro" id="IPR037112">
    <property type="entry name" value="Pyrv-flavodox_OxR_EKR_sf"/>
</dbReference>
<dbReference type="InterPro" id="IPR033412">
    <property type="entry name" value="PFOR_II"/>
</dbReference>
<evidence type="ECO:0000256" key="6">
    <source>
        <dbReference type="ARBA" id="ARBA00023002"/>
    </source>
</evidence>
<feature type="domain" description="4Fe-4S ferredoxin-type" evidence="10">
    <location>
        <begin position="687"/>
        <end position="716"/>
    </location>
</feature>
<dbReference type="SUPFAM" id="SSF53323">
    <property type="entry name" value="Pyruvate-ferredoxin oxidoreductase, PFOR, domain III"/>
    <property type="match status" value="1"/>
</dbReference>
<dbReference type="Pfam" id="PF01855">
    <property type="entry name" value="POR_N"/>
    <property type="match status" value="1"/>
</dbReference>
<dbReference type="InterPro" id="IPR002880">
    <property type="entry name" value="Pyrv_Fd/Flavodoxin_OxRdtase_N"/>
</dbReference>
<protein>
    <submittedName>
        <fullName evidence="11">Pyruvate-flavodoxin oxidoreductase</fullName>
    </submittedName>
</protein>
<dbReference type="InterPro" id="IPR050722">
    <property type="entry name" value="Pyruvate:ferred/Flavod_OxRd"/>
</dbReference>
<sequence length="1196" mass="131218">MSRKMVTVDGCTACAHVVHATNEIITIYPITPSSPIAEICDAKSAAGQMNIWGSVPKVSQMQSEAGVAGAVHGSLTTGALATTISCSQGLLLLLPNMYKIAGELAPTVFHITARSLACQGLSIFGDHSDVMTARSTGFAMLCSKNVQEAMDFALIAQAATLESRIPFMHFFDGFRTSHEVQKIEEVTFDDMRAMIDDELVIAHRKRGLTPDRPNIRGTAQNPDVYFQGRETVNKYYHVTPTIVQKVMDKFAQKTGRQYKLFEYSGDPNAERIIVTMGSSGETVLNTIHALNAKGARLGLVQVRLFRPFDIDAFVNSLPKSVKSIAVLDRTKEPGAIGEPLYLDVRTAIGEAMDKGTAKFKDYPIIIGGRYGLGSKDFTPAMVKAVFDNISQNKPKNHFTIGIHDDVTGTSLEYDEFFSIEGSGDFRALFYGLGADGTVGANKNTIKIIGTETENYAQGYFVYDSKKSGSTTVSHVRFGKEKIFKPYLVSKGNFIACHNPAFLEKIDMLSHAEEGATFLLTTSHKKDEIWDTLPVEVQEQLISKKMKFYIIDAISLADELGLGSRINMIMQTAFFVISGIIPKEDAVKAIKTEIKKTYIKKGEEVVKLNYAAVDKALQNIVEVKVPGKVTSKNRMLPPVPEDAPEFVRKVTAKMIADKGDSLPVSAIPADGTWPTGTTQYEKRNIGVHIPIWEPDICIQCGQCSFVCPHSTIRIKAYDPSLLKDAPPAFKSINATGKELNGLKFTVQVAPEDCTGCGSCVYNCPGQKKDAEGKKIPDFKAINMRLQEPLRHQEAENYKFFLGLPETDPAKFNVKSVKGSQFVKPLFEYCSACPGCGETPYIKLLTQLFGDRLLIANATGCSSIYGGNLPTTPYTKGDDGRGPAWSNSLFEDTAEFGLGMRQTVDKFYAQAIELADRLLKNPSYSDAKELFASLKNADQSTQAGIDAQRNRVEELKKRLLKDTSPEARSLHSLADYLVKKSVWAIGGDGWGYDIGYGGVDHVLASGENMKLLIMDTEVYSNTGGQMSKATPLGAIAQFAAGGKRTPKKNIGMMMATYGNVYIAQVAFGANLVQTIKAVSEADAYNGPALIIAYSVCIAHGIDMSKGIEQQKKAVACGYWPLYRYNPELEAEGKNPLVIDSKEPTISFEEYAYNENRYRALRASNPEVAAALMKQAEDVIKRRWKILKHQAMWSPVENQ</sequence>
<dbReference type="Gene3D" id="3.40.50.970">
    <property type="match status" value="2"/>
</dbReference>
<dbReference type="Gene3D" id="3.30.70.20">
    <property type="match status" value="1"/>
</dbReference>
<dbReference type="SUPFAM" id="SSF54862">
    <property type="entry name" value="4Fe-4S ferredoxins"/>
    <property type="match status" value="1"/>
</dbReference>
<keyword evidence="11" id="KW-0670">Pyruvate</keyword>
<evidence type="ECO:0000256" key="8">
    <source>
        <dbReference type="ARBA" id="ARBA00023014"/>
    </source>
</evidence>
<dbReference type="Gene3D" id="3.40.920.10">
    <property type="entry name" value="Pyruvate-ferredoxin oxidoreductase, PFOR, domain III"/>
    <property type="match status" value="1"/>
</dbReference>
<dbReference type="Pfam" id="PF12838">
    <property type="entry name" value="Fer4_7"/>
    <property type="match status" value="1"/>
</dbReference>
<keyword evidence="12" id="KW-1185">Reference proteome</keyword>
<evidence type="ECO:0000256" key="2">
    <source>
        <dbReference type="ARBA" id="ARBA00022448"/>
    </source>
</evidence>
<evidence type="ECO:0000256" key="7">
    <source>
        <dbReference type="ARBA" id="ARBA00023004"/>
    </source>
</evidence>
<dbReference type="Gene3D" id="4.10.780.10">
    <property type="entry name" value="Pyruvate-flavodoxin oxidoreductase, EKR domain"/>
    <property type="match status" value="1"/>
</dbReference>
<dbReference type="Gene3D" id="3.40.50.920">
    <property type="match status" value="1"/>
</dbReference>
<dbReference type="InterPro" id="IPR029061">
    <property type="entry name" value="THDP-binding"/>
</dbReference>
<dbReference type="CDD" id="cd03377">
    <property type="entry name" value="TPP_PFOR_PNO"/>
    <property type="match status" value="1"/>
</dbReference>
<comment type="similarity">
    <text evidence="1 9">Belongs to the pyruvate:ferredoxin/flavodoxin oxidoreductase family.</text>
</comment>
<dbReference type="SUPFAM" id="SSF52922">
    <property type="entry name" value="TK C-terminal domain-like"/>
    <property type="match status" value="1"/>
</dbReference>
<dbReference type="EMBL" id="BAFN01000001">
    <property type="protein sequence ID" value="GAN32370.1"/>
    <property type="molecule type" value="Genomic_DNA"/>
</dbReference>
<evidence type="ECO:0000256" key="1">
    <source>
        <dbReference type="ARBA" id="ARBA00009032"/>
    </source>
</evidence>
<dbReference type="InterPro" id="IPR009014">
    <property type="entry name" value="Transketo_C/PFOR_II"/>
</dbReference>
<dbReference type="SMART" id="SM00890">
    <property type="entry name" value="EKR"/>
    <property type="match status" value="1"/>
</dbReference>
<reference evidence="12" key="1">
    <citation type="journal article" date="2015" name="Genome Announc.">
        <title>Draft Genome Sequence of an Anaerobic Ammonium-Oxidizing Bacterium, "Candidatus Brocadia sinica".</title>
        <authorList>
            <person name="Oshiki M."/>
            <person name="Shinyako-Hata K."/>
            <person name="Satoh H."/>
            <person name="Okabe S."/>
        </authorList>
    </citation>
    <scope>NUCLEOTIDE SEQUENCE [LARGE SCALE GENOMIC DNA]</scope>
    <source>
        <strain evidence="12">JPN1</strain>
    </source>
</reference>
<evidence type="ECO:0000256" key="5">
    <source>
        <dbReference type="ARBA" id="ARBA00022982"/>
    </source>
</evidence>
<dbReference type="InterPro" id="IPR011895">
    <property type="entry name" value="Pyrv_flavodox_OxRed"/>
</dbReference>
<dbReference type="RefSeq" id="WP_052562509.1">
    <property type="nucleotide sequence ID" value="NZ_BAFN01000001.1"/>
</dbReference>
<evidence type="ECO:0000256" key="9">
    <source>
        <dbReference type="PIRNR" id="PIRNR000159"/>
    </source>
</evidence>
<dbReference type="CDD" id="cd07034">
    <property type="entry name" value="TPP_PYR_PFOR_IOR-alpha_like"/>
    <property type="match status" value="1"/>
</dbReference>
<keyword evidence="8" id="KW-0411">Iron-sulfur</keyword>
<dbReference type="NCBIfam" id="TIGR02176">
    <property type="entry name" value="pyruv_ox_red"/>
    <property type="match status" value="1"/>
</dbReference>
<keyword evidence="2 9" id="KW-0813">Transport</keyword>
<dbReference type="Proteomes" id="UP000032309">
    <property type="component" value="Unassembled WGS sequence"/>
</dbReference>
<dbReference type="InterPro" id="IPR019456">
    <property type="entry name" value="Pyrv-flavodox_OxRtase_EKR"/>
</dbReference>
<keyword evidence="7" id="KW-0408">Iron</keyword>
<dbReference type="PROSITE" id="PS00198">
    <property type="entry name" value="4FE4S_FER_1"/>
    <property type="match status" value="2"/>
</dbReference>
<dbReference type="InterPro" id="IPR002869">
    <property type="entry name" value="Pyrv_flavodox_OxRed_cen"/>
</dbReference>
<evidence type="ECO:0000256" key="3">
    <source>
        <dbReference type="ARBA" id="ARBA00022485"/>
    </source>
</evidence>
<dbReference type="Pfam" id="PF01558">
    <property type="entry name" value="POR"/>
    <property type="match status" value="1"/>
</dbReference>
<proteinExistence type="inferred from homology"/>
<keyword evidence="5 9" id="KW-0249">Electron transport</keyword>
<dbReference type="PANTHER" id="PTHR32154:SF0">
    <property type="entry name" value="PYRUVATE-FLAVODOXIN OXIDOREDUCTASE-RELATED"/>
    <property type="match status" value="1"/>
</dbReference>
<comment type="caution">
    <text evidence="11">The sequence shown here is derived from an EMBL/GenBank/DDBJ whole genome shotgun (WGS) entry which is preliminary data.</text>
</comment>
<dbReference type="PANTHER" id="PTHR32154">
    <property type="entry name" value="PYRUVATE-FLAVODOXIN OXIDOREDUCTASE-RELATED"/>
    <property type="match status" value="1"/>
</dbReference>
<dbReference type="InterPro" id="IPR017896">
    <property type="entry name" value="4Fe4S_Fe-S-bd"/>
</dbReference>
<gene>
    <name evidence="11" type="ORF">BROSI_A0882</name>
</gene>
<name>A0ABQ0JUJ2_9BACT</name>
<dbReference type="Pfam" id="PF10371">
    <property type="entry name" value="EKR"/>
    <property type="match status" value="1"/>
</dbReference>
<evidence type="ECO:0000256" key="4">
    <source>
        <dbReference type="ARBA" id="ARBA00022723"/>
    </source>
</evidence>
<feature type="domain" description="4Fe-4S ferredoxin-type" evidence="10">
    <location>
        <begin position="743"/>
        <end position="772"/>
    </location>
</feature>
<evidence type="ECO:0000259" key="10">
    <source>
        <dbReference type="PROSITE" id="PS51379"/>
    </source>
</evidence>